<gene>
    <name evidence="1" type="ORF">LRX75_10130</name>
</gene>
<keyword evidence="2" id="KW-1185">Reference proteome</keyword>
<organism evidence="1 2">
    <name type="scientific">Rhizobium quercicola</name>
    <dbReference type="NCBI Taxonomy" id="2901226"/>
    <lineage>
        <taxon>Bacteria</taxon>
        <taxon>Pseudomonadati</taxon>
        <taxon>Pseudomonadota</taxon>
        <taxon>Alphaproteobacteria</taxon>
        <taxon>Hyphomicrobiales</taxon>
        <taxon>Rhizobiaceae</taxon>
        <taxon>Rhizobium/Agrobacterium group</taxon>
        <taxon>Rhizobium</taxon>
    </lineage>
</organism>
<dbReference type="AlphaFoldDB" id="A0A9X1NQM8"/>
<name>A0A9X1NQM8_9HYPH</name>
<comment type="caution">
    <text evidence="1">The sequence shown here is derived from an EMBL/GenBank/DDBJ whole genome shotgun (WGS) entry which is preliminary data.</text>
</comment>
<accession>A0A9X1NQM8</accession>
<sequence>MREHRYDIYHIDWRGIRIRITYERNWLAIKGYNPCHLTLTSEVPARCPLPLTETGFLSHFTDPALVDEAGGPVAFVIAALDAAASSGNWRKQELDTRQLVLF</sequence>
<dbReference type="RefSeq" id="WP_231814015.1">
    <property type="nucleotide sequence ID" value="NZ_JAJOZR010000006.1"/>
</dbReference>
<evidence type="ECO:0000313" key="1">
    <source>
        <dbReference type="EMBL" id="MCD7109402.1"/>
    </source>
</evidence>
<dbReference type="EMBL" id="JAJOZR010000006">
    <property type="protein sequence ID" value="MCD7109402.1"/>
    <property type="molecule type" value="Genomic_DNA"/>
</dbReference>
<evidence type="ECO:0000313" key="2">
    <source>
        <dbReference type="Proteomes" id="UP001139089"/>
    </source>
</evidence>
<dbReference type="Proteomes" id="UP001139089">
    <property type="component" value="Unassembled WGS sequence"/>
</dbReference>
<reference evidence="1" key="1">
    <citation type="submission" date="2021-12" db="EMBL/GenBank/DDBJ databases">
        <authorList>
            <person name="Li Y."/>
        </authorList>
    </citation>
    <scope>NUCLEOTIDE SEQUENCE</scope>
    <source>
        <strain evidence="1">DKSPLA3</strain>
    </source>
</reference>
<protein>
    <submittedName>
        <fullName evidence="1">Uncharacterized protein</fullName>
    </submittedName>
</protein>
<proteinExistence type="predicted"/>